<feature type="signal peptide" evidence="1">
    <location>
        <begin position="1"/>
        <end position="31"/>
    </location>
</feature>
<dbReference type="EMBL" id="BAAANY010000012">
    <property type="protein sequence ID" value="GAA1684229.1"/>
    <property type="molecule type" value="Genomic_DNA"/>
</dbReference>
<evidence type="ECO:0000313" key="2">
    <source>
        <dbReference type="EMBL" id="GAA1684229.1"/>
    </source>
</evidence>
<protein>
    <submittedName>
        <fullName evidence="2">Uncharacterized protein</fullName>
    </submittedName>
</protein>
<sequence>MIDKRNRPLWTVVGIFVAIAGVLLMASPANANVARPMGSASNAHIGISNFWDGHYYYTKARPNSSPSGSSLYGHWQFWDHDHPNSQFNTQEMSFPVGVDLTQNATWGYTCAVFWIHNSNGSYSQWGPAICATA</sequence>
<dbReference type="RefSeq" id="WP_163571875.1">
    <property type="nucleotide sequence ID" value="NZ_BAAANY010000012.1"/>
</dbReference>
<keyword evidence="3" id="KW-1185">Reference proteome</keyword>
<evidence type="ECO:0000256" key="1">
    <source>
        <dbReference type="SAM" id="SignalP"/>
    </source>
</evidence>
<gene>
    <name evidence="2" type="ORF">GCM10009765_37030</name>
</gene>
<comment type="caution">
    <text evidence="2">The sequence shown here is derived from an EMBL/GenBank/DDBJ whole genome shotgun (WGS) entry which is preliminary data.</text>
</comment>
<dbReference type="Proteomes" id="UP001500618">
    <property type="component" value="Unassembled WGS sequence"/>
</dbReference>
<feature type="chain" id="PRO_5045591490" evidence="1">
    <location>
        <begin position="32"/>
        <end position="133"/>
    </location>
</feature>
<accession>A0ABP4T8V1</accession>
<name>A0ABP4T8V1_9ACTN</name>
<keyword evidence="1" id="KW-0732">Signal</keyword>
<organism evidence="2 3">
    <name type="scientific">Fodinicola feengrottensis</name>
    <dbReference type="NCBI Taxonomy" id="435914"/>
    <lineage>
        <taxon>Bacteria</taxon>
        <taxon>Bacillati</taxon>
        <taxon>Actinomycetota</taxon>
        <taxon>Actinomycetes</taxon>
        <taxon>Mycobacteriales</taxon>
        <taxon>Fodinicola</taxon>
    </lineage>
</organism>
<evidence type="ECO:0000313" key="3">
    <source>
        <dbReference type="Proteomes" id="UP001500618"/>
    </source>
</evidence>
<proteinExistence type="predicted"/>
<reference evidence="3" key="1">
    <citation type="journal article" date="2019" name="Int. J. Syst. Evol. Microbiol.">
        <title>The Global Catalogue of Microorganisms (GCM) 10K type strain sequencing project: providing services to taxonomists for standard genome sequencing and annotation.</title>
        <authorList>
            <consortium name="The Broad Institute Genomics Platform"/>
            <consortium name="The Broad Institute Genome Sequencing Center for Infectious Disease"/>
            <person name="Wu L."/>
            <person name="Ma J."/>
        </authorList>
    </citation>
    <scope>NUCLEOTIDE SEQUENCE [LARGE SCALE GENOMIC DNA]</scope>
    <source>
        <strain evidence="3">JCM 14718</strain>
    </source>
</reference>